<dbReference type="GO" id="GO:0008320">
    <property type="term" value="F:protein transmembrane transporter activity"/>
    <property type="evidence" value="ECO:0007669"/>
    <property type="project" value="InterPro"/>
</dbReference>
<evidence type="ECO:0000256" key="5">
    <source>
        <dbReference type="ARBA" id="ARBA00022927"/>
    </source>
</evidence>
<evidence type="ECO:0000256" key="7">
    <source>
        <dbReference type="ARBA" id="ARBA00023010"/>
    </source>
</evidence>
<evidence type="ECO:0000313" key="10">
    <source>
        <dbReference type="EMBL" id="PCS21116.1"/>
    </source>
</evidence>
<comment type="subcellular location">
    <subcellularLocation>
        <location evidence="1">Membrane</location>
        <topology evidence="1">Single-pass membrane protein</topology>
    </subcellularLocation>
</comment>
<keyword evidence="6 9" id="KW-1133">Transmembrane helix</keyword>
<evidence type="ECO:0000256" key="6">
    <source>
        <dbReference type="ARBA" id="ARBA00022989"/>
    </source>
</evidence>
<evidence type="ECO:0000256" key="8">
    <source>
        <dbReference type="ARBA" id="ARBA00023136"/>
    </source>
</evidence>
<keyword evidence="2" id="KW-0813">Transport</keyword>
<evidence type="ECO:0000256" key="9">
    <source>
        <dbReference type="SAM" id="Phobius"/>
    </source>
</evidence>
<keyword evidence="5" id="KW-0653">Protein transport</keyword>
<dbReference type="RefSeq" id="WP_097357401.1">
    <property type="nucleotide sequence ID" value="NZ_CAWNJE010000020.1"/>
</dbReference>
<feature type="transmembrane region" description="Helical" evidence="9">
    <location>
        <begin position="6"/>
        <end position="33"/>
    </location>
</feature>
<reference evidence="11" key="1">
    <citation type="submission" date="2017-04" db="EMBL/GenBank/DDBJ databases">
        <title>Genome evolution of the luminous symbionts of deep sea anglerfish.</title>
        <authorList>
            <person name="Hendry T.A."/>
        </authorList>
    </citation>
    <scope>NUCLEOTIDE SEQUENCE [LARGE SCALE GENOMIC DNA]</scope>
</reference>
<organism evidence="10 11">
    <name type="scientific">Candidatus Enterovibrio escicola</name>
    <dbReference type="NCBI Taxonomy" id="1927127"/>
    <lineage>
        <taxon>Bacteria</taxon>
        <taxon>Pseudomonadati</taxon>
        <taxon>Pseudomonadota</taxon>
        <taxon>Gammaproteobacteria</taxon>
        <taxon>Vibrionales</taxon>
        <taxon>Vibrionaceae</taxon>
        <taxon>Enterovibrio</taxon>
    </lineage>
</organism>
<dbReference type="Pfam" id="PF02416">
    <property type="entry name" value="TatA_B_E"/>
    <property type="match status" value="1"/>
</dbReference>
<keyword evidence="4 9" id="KW-0812">Transmembrane</keyword>
<dbReference type="OrthoDB" id="9816005at2"/>
<dbReference type="Proteomes" id="UP000219020">
    <property type="component" value="Unassembled WGS sequence"/>
</dbReference>
<keyword evidence="11" id="KW-1185">Reference proteome</keyword>
<dbReference type="InterPro" id="IPR003369">
    <property type="entry name" value="TatA/B/E"/>
</dbReference>
<dbReference type="PANTHER" id="PTHR33162">
    <property type="entry name" value="SEC-INDEPENDENT PROTEIN TRANSLOCASE PROTEIN TATA, CHLOROPLASTIC"/>
    <property type="match status" value="1"/>
</dbReference>
<gene>
    <name evidence="10" type="ORF">BTN49_3263</name>
</gene>
<evidence type="ECO:0000256" key="1">
    <source>
        <dbReference type="ARBA" id="ARBA00004167"/>
    </source>
</evidence>
<accession>A0A2A5SYY9</accession>
<sequence length="122" mass="14313">MFDIGFWELILIAAVGLIVFGPQQFLVVIRNVFHYINAVRRMACSVCYEFREELTNQEQQDCLKKAEQMGMKNLSRDLQQSIDELKQMTQDVRRPYRRNGVDDNTVHIEVDNVLESTKDKTE</sequence>
<evidence type="ECO:0000256" key="2">
    <source>
        <dbReference type="ARBA" id="ARBA00022448"/>
    </source>
</evidence>
<protein>
    <submittedName>
        <fullName evidence="10">Twin-arginine translocation protein TatB</fullName>
    </submittedName>
</protein>
<keyword evidence="7" id="KW-0811">Translocation</keyword>
<evidence type="ECO:0000256" key="3">
    <source>
        <dbReference type="ARBA" id="ARBA00022475"/>
    </source>
</evidence>
<dbReference type="PANTHER" id="PTHR33162:SF1">
    <property type="entry name" value="SEC-INDEPENDENT PROTEIN TRANSLOCASE PROTEIN TATA, CHLOROPLASTIC"/>
    <property type="match status" value="1"/>
</dbReference>
<dbReference type="Gene3D" id="1.20.5.3310">
    <property type="match status" value="1"/>
</dbReference>
<dbReference type="EMBL" id="NBYY01000039">
    <property type="protein sequence ID" value="PCS21116.1"/>
    <property type="molecule type" value="Genomic_DNA"/>
</dbReference>
<keyword evidence="3" id="KW-1003">Cell membrane</keyword>
<dbReference type="GeneID" id="66952711"/>
<proteinExistence type="predicted"/>
<dbReference type="NCBIfam" id="TIGR01410">
    <property type="entry name" value="tatB"/>
    <property type="match status" value="1"/>
</dbReference>
<dbReference type="InterPro" id="IPR018448">
    <property type="entry name" value="TatB"/>
</dbReference>
<name>A0A2A5SYY9_9GAMM</name>
<evidence type="ECO:0000256" key="4">
    <source>
        <dbReference type="ARBA" id="ARBA00022692"/>
    </source>
</evidence>
<comment type="caution">
    <text evidence="10">The sequence shown here is derived from an EMBL/GenBank/DDBJ whole genome shotgun (WGS) entry which is preliminary data.</text>
</comment>
<keyword evidence="8 9" id="KW-0472">Membrane</keyword>
<dbReference type="GO" id="GO:0043953">
    <property type="term" value="P:protein transport by the Tat complex"/>
    <property type="evidence" value="ECO:0007669"/>
    <property type="project" value="InterPro"/>
</dbReference>
<dbReference type="AlphaFoldDB" id="A0A2A5SYY9"/>
<evidence type="ECO:0000313" key="11">
    <source>
        <dbReference type="Proteomes" id="UP000219020"/>
    </source>
</evidence>
<dbReference type="GO" id="GO:0016020">
    <property type="term" value="C:membrane"/>
    <property type="evidence" value="ECO:0007669"/>
    <property type="project" value="UniProtKB-SubCell"/>
</dbReference>
<dbReference type="PRINTS" id="PR01506">
    <property type="entry name" value="TATBPROTEIN"/>
</dbReference>